<dbReference type="PROSITE" id="PS50986">
    <property type="entry name" value="MANSC"/>
    <property type="match status" value="1"/>
</dbReference>
<evidence type="ECO:0000256" key="2">
    <source>
        <dbReference type="ARBA" id="ARBA00022729"/>
    </source>
</evidence>
<accession>A0A803TAR5</accession>
<evidence type="ECO:0000259" key="7">
    <source>
        <dbReference type="PROSITE" id="PS50986"/>
    </source>
</evidence>
<dbReference type="SMART" id="SM00765">
    <property type="entry name" value="MANEC"/>
    <property type="match status" value="1"/>
</dbReference>
<dbReference type="Pfam" id="PF07502">
    <property type="entry name" value="MANEC"/>
    <property type="match status" value="1"/>
</dbReference>
<feature type="signal peptide" evidence="6">
    <location>
        <begin position="1"/>
        <end position="26"/>
    </location>
</feature>
<sequence>MSFWIAKCFAYALAVVVCVMLKESQSQVCSTEKMENITFNIKMAFSKGIQGKEPIFTSSAEACINICCLGGKIGGNKVCNYVVFNTKRKGNYPNCYLFYYPTKDIFPARQVLGLVTYRIIHEIPKPAPSTSIVFQPTVNGHFMSAEIAMLNPHSTTNPSRDSDHLQKPIASNRMETLDYSDRIDGRPQPKEDVRNVSAITTPNKISNLLPPSIVKPVQHSAPIIEAPVKLLVVTTISQTGIDAAVSSHVSAGHTATARSATAYDRNTLLVNPGSPSVFHPSAASGSSASKINHLPFSLPTKHSSSLQSIHLNNEQENKDYDKPDEGPGKKHALFSGDQSILLAALLLGVILLLLVTVLVGRKMLESLQQRQYTRLDYLINGAVHQTSLSPPILEDIKTLLQKGLSSGLLLLLLYSSEGGQGLHPLLDLHFIKSEGVSNGVIIVEAAFALA</sequence>
<organism evidence="8 9">
    <name type="scientific">Anolis carolinensis</name>
    <name type="common">Green anole</name>
    <name type="synonym">American chameleon</name>
    <dbReference type="NCBI Taxonomy" id="28377"/>
    <lineage>
        <taxon>Eukaryota</taxon>
        <taxon>Metazoa</taxon>
        <taxon>Chordata</taxon>
        <taxon>Craniata</taxon>
        <taxon>Vertebrata</taxon>
        <taxon>Euteleostomi</taxon>
        <taxon>Lepidosauria</taxon>
        <taxon>Squamata</taxon>
        <taxon>Bifurcata</taxon>
        <taxon>Unidentata</taxon>
        <taxon>Episquamata</taxon>
        <taxon>Toxicofera</taxon>
        <taxon>Iguania</taxon>
        <taxon>Dactyloidae</taxon>
        <taxon>Anolis</taxon>
    </lineage>
</organism>
<feature type="chain" id="PRO_5032680897" description="MANSC domain-containing protein" evidence="6">
    <location>
        <begin position="27"/>
        <end position="450"/>
    </location>
</feature>
<evidence type="ECO:0000256" key="3">
    <source>
        <dbReference type="ARBA" id="ARBA00023136"/>
    </source>
</evidence>
<gene>
    <name evidence="8" type="primary">mansc1</name>
</gene>
<keyword evidence="3 5" id="KW-0472">Membrane</keyword>
<keyword evidence="5" id="KW-1133">Transmembrane helix</keyword>
<keyword evidence="9" id="KW-1185">Reference proteome</keyword>
<evidence type="ECO:0000256" key="6">
    <source>
        <dbReference type="SAM" id="SignalP"/>
    </source>
</evidence>
<dbReference type="AlphaFoldDB" id="A0A803TAR5"/>
<dbReference type="GeneTree" id="ENSGT00940000153377"/>
<name>A0A803TAR5_ANOCA</name>
<dbReference type="GO" id="GO:0016020">
    <property type="term" value="C:membrane"/>
    <property type="evidence" value="ECO:0007669"/>
    <property type="project" value="UniProtKB-SubCell"/>
</dbReference>
<keyword evidence="5" id="KW-0812">Transmembrane</keyword>
<keyword evidence="2 6" id="KW-0732">Signal</keyword>
<comment type="subcellular location">
    <subcellularLocation>
        <location evidence="1">Membrane</location>
    </subcellularLocation>
</comment>
<proteinExistence type="predicted"/>
<protein>
    <recommendedName>
        <fullName evidence="7">MANSC domain-containing protein</fullName>
    </recommendedName>
</protein>
<dbReference type="InterPro" id="IPR013980">
    <property type="entry name" value="MANSC_dom"/>
</dbReference>
<evidence type="ECO:0000256" key="5">
    <source>
        <dbReference type="SAM" id="Phobius"/>
    </source>
</evidence>
<reference evidence="8 9" key="1">
    <citation type="submission" date="2009-12" db="EMBL/GenBank/DDBJ databases">
        <title>The Genome Sequence of Anolis carolinensis (Green Anole Lizard).</title>
        <authorList>
            <consortium name="The Genome Sequencing Platform"/>
            <person name="Di Palma F."/>
            <person name="Alfoldi J."/>
            <person name="Heiman D."/>
            <person name="Young S."/>
            <person name="Grabherr M."/>
            <person name="Johnson J."/>
            <person name="Lander E.S."/>
            <person name="Lindblad-Toh K."/>
        </authorList>
    </citation>
    <scope>NUCLEOTIDE SEQUENCE [LARGE SCALE GENOMIC DNA]</scope>
    <source>
        <strain evidence="8 9">JBL SC #1</strain>
    </source>
</reference>
<evidence type="ECO:0000256" key="4">
    <source>
        <dbReference type="ARBA" id="ARBA00023180"/>
    </source>
</evidence>
<evidence type="ECO:0000256" key="1">
    <source>
        <dbReference type="ARBA" id="ARBA00004370"/>
    </source>
</evidence>
<evidence type="ECO:0000313" key="8">
    <source>
        <dbReference type="Ensembl" id="ENSACAP00000032305.1"/>
    </source>
</evidence>
<dbReference type="InterPro" id="IPR011106">
    <property type="entry name" value="MANSC_N"/>
</dbReference>
<evidence type="ECO:0000313" key="9">
    <source>
        <dbReference type="Proteomes" id="UP000001646"/>
    </source>
</evidence>
<feature type="transmembrane region" description="Helical" evidence="5">
    <location>
        <begin position="340"/>
        <end position="360"/>
    </location>
</feature>
<dbReference type="Ensembl" id="ENSACAT00000057365.1">
    <property type="protein sequence ID" value="ENSACAP00000032305.1"/>
    <property type="gene ID" value="ENSACAG00000035814.1"/>
</dbReference>
<dbReference type="InParanoid" id="A0A803TAR5"/>
<feature type="domain" description="MANSC" evidence="7">
    <location>
        <begin position="33"/>
        <end position="117"/>
    </location>
</feature>
<keyword evidence="4" id="KW-0325">Glycoprotein</keyword>
<reference evidence="8" key="3">
    <citation type="submission" date="2025-09" db="UniProtKB">
        <authorList>
            <consortium name="Ensembl"/>
        </authorList>
    </citation>
    <scope>IDENTIFICATION</scope>
</reference>
<dbReference type="Proteomes" id="UP000001646">
    <property type="component" value="Chromosome 5"/>
</dbReference>
<reference evidence="8" key="2">
    <citation type="submission" date="2025-08" db="UniProtKB">
        <authorList>
            <consortium name="Ensembl"/>
        </authorList>
    </citation>
    <scope>IDENTIFICATION</scope>
</reference>